<dbReference type="OrthoDB" id="435038at2759"/>
<dbReference type="FunFam" id="3.40.50.720:FF:000119">
    <property type="entry name" value="3-hydroxyisobutyrate dehydrogenase"/>
    <property type="match status" value="1"/>
</dbReference>
<evidence type="ECO:0000256" key="8">
    <source>
        <dbReference type="ARBA" id="ARBA00023027"/>
    </source>
</evidence>
<evidence type="ECO:0000256" key="7">
    <source>
        <dbReference type="ARBA" id="ARBA00023002"/>
    </source>
</evidence>
<dbReference type="UniPathway" id="UPA00362"/>
<comment type="similarity">
    <text evidence="3">Belongs to the HIBADH-related family. 3-hydroxyisobutyrate dehydrogenase subfamily.</text>
</comment>
<dbReference type="GO" id="GO:0050661">
    <property type="term" value="F:NADP binding"/>
    <property type="evidence" value="ECO:0007669"/>
    <property type="project" value="InterPro"/>
</dbReference>
<feature type="domain" description="6-phosphogluconate dehydrogenase NADP-binding" evidence="13">
    <location>
        <begin position="30"/>
        <end position="194"/>
    </location>
</feature>
<dbReference type="InterPro" id="IPR002204">
    <property type="entry name" value="3-OH-isobutyrate_DH-rel_CS"/>
</dbReference>
<sequence>MLSVVAKRSTLLRQNVNCIRQSSSASKPIVGFIGLGNMGAFMASNLARGGHPLVVHDLDHQVVEKVKERARGHGGIVDYAKTPKELAAKADYIVTMLPSSPHVLSVYTSENGILSAVKKNALLMDTSTIDPTVARDLAKTVHQSGAAMVDAPVSGGVGGAEAGTLTFMVGGSVENFQRAETLLKLMGKNIVHCGEAGSGQVVKVCNNLALAIEMIGVAEAMNLGVSFGMDPKILAGIFNTSSARCWSSDTYNPVPGVMPNVPASRGYTGGFGVDLMAKDLGLASSAANAVRAPIPLGSQALQLYNMISAHGGGKKDFSFVYDFLKKQSEK</sequence>
<evidence type="ECO:0000256" key="11">
    <source>
        <dbReference type="PIRSR" id="PIRSR000103-1"/>
    </source>
</evidence>
<dbReference type="PANTHER" id="PTHR22981">
    <property type="entry name" value="3-HYDROXYISOBUTYRATE DEHYDROGENASE-RELATED"/>
    <property type="match status" value="1"/>
</dbReference>
<dbReference type="InterPro" id="IPR029154">
    <property type="entry name" value="HIBADH-like_NADP-bd"/>
</dbReference>
<evidence type="ECO:0000256" key="5">
    <source>
        <dbReference type="ARBA" id="ARBA00022456"/>
    </source>
</evidence>
<dbReference type="Gene3D" id="1.10.1040.10">
    <property type="entry name" value="N-(1-d-carboxylethyl)-l-norvaline Dehydrogenase, domain 2"/>
    <property type="match status" value="1"/>
</dbReference>
<evidence type="ECO:0000256" key="9">
    <source>
        <dbReference type="ARBA" id="ARBA00023128"/>
    </source>
</evidence>
<dbReference type="STRING" id="1890364.A0A2P6NG09"/>
<dbReference type="InterPro" id="IPR036291">
    <property type="entry name" value="NAD(P)-bd_dom_sf"/>
</dbReference>
<feature type="domain" description="3-hydroxyisobutyrate dehydrogenase-like NAD-binding" evidence="14">
    <location>
        <begin position="197"/>
        <end position="322"/>
    </location>
</feature>
<dbReference type="SUPFAM" id="SSF51735">
    <property type="entry name" value="NAD(P)-binding Rossmann-fold domains"/>
    <property type="match status" value="1"/>
</dbReference>
<evidence type="ECO:0000256" key="12">
    <source>
        <dbReference type="RuleBase" id="RU910714"/>
    </source>
</evidence>
<dbReference type="Pfam" id="PF03446">
    <property type="entry name" value="NAD_binding_2"/>
    <property type="match status" value="1"/>
</dbReference>
<dbReference type="EC" id="1.1.1.31" evidence="4 12"/>
<dbReference type="GO" id="GO:0051287">
    <property type="term" value="F:NAD binding"/>
    <property type="evidence" value="ECO:0007669"/>
    <property type="project" value="InterPro"/>
</dbReference>
<feature type="active site" evidence="11">
    <location>
        <position position="203"/>
    </location>
</feature>
<reference evidence="15 16" key="1">
    <citation type="journal article" date="2018" name="Genome Biol. Evol.">
        <title>Multiple Roots of Fruiting Body Formation in Amoebozoa.</title>
        <authorList>
            <person name="Hillmann F."/>
            <person name="Forbes G."/>
            <person name="Novohradska S."/>
            <person name="Ferling I."/>
            <person name="Riege K."/>
            <person name="Groth M."/>
            <person name="Westermann M."/>
            <person name="Marz M."/>
            <person name="Spaller T."/>
            <person name="Winckler T."/>
            <person name="Schaap P."/>
            <person name="Glockner G."/>
        </authorList>
    </citation>
    <scope>NUCLEOTIDE SEQUENCE [LARGE SCALE GENOMIC DNA]</scope>
    <source>
        <strain evidence="15 16">Jena</strain>
    </source>
</reference>
<dbReference type="GO" id="GO:0008442">
    <property type="term" value="F:3-hydroxyisobutyrate dehydrogenase activity"/>
    <property type="evidence" value="ECO:0007669"/>
    <property type="project" value="UniProtKB-EC"/>
</dbReference>
<evidence type="ECO:0000313" key="15">
    <source>
        <dbReference type="EMBL" id="PRP82884.1"/>
    </source>
</evidence>
<dbReference type="EMBL" id="MDYQ01000094">
    <property type="protein sequence ID" value="PRP82884.1"/>
    <property type="molecule type" value="Genomic_DNA"/>
</dbReference>
<dbReference type="PROSITE" id="PS00895">
    <property type="entry name" value="3_HYDROXYISOBUT_DH"/>
    <property type="match status" value="1"/>
</dbReference>
<organism evidence="15 16">
    <name type="scientific">Planoprotostelium fungivorum</name>
    <dbReference type="NCBI Taxonomy" id="1890364"/>
    <lineage>
        <taxon>Eukaryota</taxon>
        <taxon>Amoebozoa</taxon>
        <taxon>Evosea</taxon>
        <taxon>Variosea</taxon>
        <taxon>Cavosteliida</taxon>
        <taxon>Cavosteliaceae</taxon>
        <taxon>Planoprotostelium</taxon>
    </lineage>
</organism>
<comment type="pathway">
    <text evidence="2 12">Amino-acid degradation; L-valine degradation.</text>
</comment>
<dbReference type="AlphaFoldDB" id="A0A2P6NG09"/>
<dbReference type="GO" id="GO:0006574">
    <property type="term" value="P:L-valine catabolic process"/>
    <property type="evidence" value="ECO:0007669"/>
    <property type="project" value="UniProtKB-UniPathway"/>
</dbReference>
<evidence type="ECO:0000256" key="10">
    <source>
        <dbReference type="ARBA" id="ARBA00049197"/>
    </source>
</evidence>
<keyword evidence="8 12" id="KW-0520">NAD</keyword>
<dbReference type="InterPro" id="IPR015815">
    <property type="entry name" value="HIBADH-related"/>
</dbReference>
<evidence type="ECO:0000313" key="16">
    <source>
        <dbReference type="Proteomes" id="UP000241769"/>
    </source>
</evidence>
<keyword evidence="6" id="KW-0809">Transit peptide</keyword>
<keyword evidence="7 12" id="KW-0560">Oxidoreductase</keyword>
<protein>
    <recommendedName>
        <fullName evidence="4 12">3-hydroxyisobutyrate dehydrogenase</fullName>
        <shortName evidence="12">HIBADH</shortName>
        <ecNumber evidence="4 12">1.1.1.31</ecNumber>
    </recommendedName>
</protein>
<dbReference type="FunCoup" id="A0A2P6NG09">
    <property type="interactions" value="371"/>
</dbReference>
<dbReference type="InterPro" id="IPR006115">
    <property type="entry name" value="6PGDH_NADP-bd"/>
</dbReference>
<dbReference type="Pfam" id="PF14833">
    <property type="entry name" value="NAD_binding_11"/>
    <property type="match status" value="1"/>
</dbReference>
<dbReference type="Proteomes" id="UP000241769">
    <property type="component" value="Unassembled WGS sequence"/>
</dbReference>
<dbReference type="InterPro" id="IPR011548">
    <property type="entry name" value="HIBADH"/>
</dbReference>
<dbReference type="GO" id="GO:0005739">
    <property type="term" value="C:mitochondrion"/>
    <property type="evidence" value="ECO:0007669"/>
    <property type="project" value="UniProtKB-SubCell"/>
</dbReference>
<gene>
    <name evidence="15" type="ORF">PROFUN_04747</name>
</gene>
<keyword evidence="16" id="KW-1185">Reference proteome</keyword>
<accession>A0A2P6NG09</accession>
<evidence type="ECO:0000259" key="13">
    <source>
        <dbReference type="Pfam" id="PF03446"/>
    </source>
</evidence>
<evidence type="ECO:0000259" key="14">
    <source>
        <dbReference type="Pfam" id="PF14833"/>
    </source>
</evidence>
<comment type="caution">
    <text evidence="15">The sequence shown here is derived from an EMBL/GenBank/DDBJ whole genome shotgun (WGS) entry which is preliminary data.</text>
</comment>
<evidence type="ECO:0000256" key="4">
    <source>
        <dbReference type="ARBA" id="ARBA00012991"/>
    </source>
</evidence>
<dbReference type="NCBIfam" id="TIGR01692">
    <property type="entry name" value="HIBADH"/>
    <property type="match status" value="1"/>
</dbReference>
<dbReference type="InterPro" id="IPR013328">
    <property type="entry name" value="6PGD_dom2"/>
</dbReference>
<keyword evidence="5 12" id="KW-0101">Branched-chain amino acid catabolism</keyword>
<dbReference type="InParanoid" id="A0A2P6NG09"/>
<evidence type="ECO:0000256" key="1">
    <source>
        <dbReference type="ARBA" id="ARBA00004173"/>
    </source>
</evidence>
<dbReference type="InterPro" id="IPR008927">
    <property type="entry name" value="6-PGluconate_DH-like_C_sf"/>
</dbReference>
<comment type="subcellular location">
    <subcellularLocation>
        <location evidence="1">Mitochondrion</location>
    </subcellularLocation>
</comment>
<comment type="catalytic activity">
    <reaction evidence="10 12">
        <text>3-hydroxy-2-methylpropanoate + NAD(+) = 2-methyl-3-oxopropanoate + NADH + H(+)</text>
        <dbReference type="Rhea" id="RHEA:17681"/>
        <dbReference type="ChEBI" id="CHEBI:11805"/>
        <dbReference type="ChEBI" id="CHEBI:15378"/>
        <dbReference type="ChEBI" id="CHEBI:57540"/>
        <dbReference type="ChEBI" id="CHEBI:57700"/>
        <dbReference type="ChEBI" id="CHEBI:57945"/>
        <dbReference type="EC" id="1.1.1.31"/>
    </reaction>
</comment>
<dbReference type="Gene3D" id="3.40.50.720">
    <property type="entry name" value="NAD(P)-binding Rossmann-like Domain"/>
    <property type="match status" value="1"/>
</dbReference>
<evidence type="ECO:0000256" key="3">
    <source>
        <dbReference type="ARBA" id="ARBA00006013"/>
    </source>
</evidence>
<dbReference type="PIRSF" id="PIRSF000103">
    <property type="entry name" value="HIBADH"/>
    <property type="match status" value="1"/>
</dbReference>
<dbReference type="FunFam" id="1.10.1040.10:FF:000006">
    <property type="entry name" value="3-hydroxyisobutyrate dehydrogenase"/>
    <property type="match status" value="1"/>
</dbReference>
<dbReference type="PANTHER" id="PTHR22981:SF7">
    <property type="entry name" value="3-HYDROXYISOBUTYRATE DEHYDROGENASE, MITOCHONDRIAL"/>
    <property type="match status" value="1"/>
</dbReference>
<evidence type="ECO:0000256" key="6">
    <source>
        <dbReference type="ARBA" id="ARBA00022946"/>
    </source>
</evidence>
<proteinExistence type="inferred from homology"/>
<keyword evidence="9" id="KW-0496">Mitochondrion</keyword>
<dbReference type="SUPFAM" id="SSF48179">
    <property type="entry name" value="6-phosphogluconate dehydrogenase C-terminal domain-like"/>
    <property type="match status" value="1"/>
</dbReference>
<evidence type="ECO:0000256" key="2">
    <source>
        <dbReference type="ARBA" id="ARBA00005109"/>
    </source>
</evidence>
<name>A0A2P6NG09_9EUKA</name>